<sequence>MSPEQKLILPESSLIKYKSPIRVTDKLASAIHEKIMQSEEAKSQGVGKVSTVPPVRSQSVDPSKRSANGMAITSALLDPQSSRTVESTEGILRSIMPPRRYQIGDSLYVQEVSSCPASRMDVIQLTQQLDQQLEVRGAKMTGICPVRRELFSQVFDELIRQLTIHCAERGLLLLRVRNEVATTLAALQSIYASGVVFGLQKSLAREADRNRQTARIKQLEEDICQLRKKIQIEALNCRALEEKEANRLAAATRRAEDDVNFLRKSHDQLKAQMEDILNQFKLVSP</sequence>
<evidence type="ECO:0000313" key="7">
    <source>
        <dbReference type="EMBL" id="TPP56949.1"/>
    </source>
</evidence>
<dbReference type="GO" id="GO:0045504">
    <property type="term" value="F:dynein heavy chain binding"/>
    <property type="evidence" value="ECO:0007669"/>
    <property type="project" value="TreeGrafter"/>
</dbReference>
<organism evidence="7 8">
    <name type="scientific">Fasciola gigantica</name>
    <name type="common">Giant liver fluke</name>
    <dbReference type="NCBI Taxonomy" id="46835"/>
    <lineage>
        <taxon>Eukaryota</taxon>
        <taxon>Metazoa</taxon>
        <taxon>Spiralia</taxon>
        <taxon>Lophotrochozoa</taxon>
        <taxon>Platyhelminthes</taxon>
        <taxon>Trematoda</taxon>
        <taxon>Digenea</taxon>
        <taxon>Plagiorchiida</taxon>
        <taxon>Echinostomata</taxon>
        <taxon>Echinostomatoidea</taxon>
        <taxon>Fasciolidae</taxon>
        <taxon>Fasciola</taxon>
    </lineage>
</organism>
<accession>A0A504Y9X3</accession>
<evidence type="ECO:0000256" key="5">
    <source>
        <dbReference type="SAM" id="Coils"/>
    </source>
</evidence>
<reference evidence="7 8" key="1">
    <citation type="submission" date="2019-04" db="EMBL/GenBank/DDBJ databases">
        <title>Annotation for the trematode Fasciola gigantica.</title>
        <authorList>
            <person name="Choi Y.-J."/>
        </authorList>
    </citation>
    <scope>NUCLEOTIDE SEQUENCE [LARGE SCALE GENOMIC DNA]</scope>
    <source>
        <strain evidence="7">Uganda_cow_1</strain>
    </source>
</reference>
<evidence type="ECO:0000256" key="1">
    <source>
        <dbReference type="ARBA" id="ARBA00023017"/>
    </source>
</evidence>
<comment type="similarity">
    <text evidence="4">Belongs to the inner dynein arm light chain family.</text>
</comment>
<dbReference type="EMBL" id="SUNJ01013880">
    <property type="protein sequence ID" value="TPP56949.1"/>
    <property type="molecule type" value="Genomic_DNA"/>
</dbReference>
<dbReference type="GO" id="GO:0030286">
    <property type="term" value="C:dynein complex"/>
    <property type="evidence" value="ECO:0007669"/>
    <property type="project" value="UniProtKB-KW"/>
</dbReference>
<dbReference type="AlphaFoldDB" id="A0A504Y9X3"/>
<feature type="coiled-coil region" evidence="5">
    <location>
        <begin position="252"/>
        <end position="279"/>
    </location>
</feature>
<feature type="region of interest" description="Disordered" evidence="6">
    <location>
        <begin position="38"/>
        <end position="65"/>
    </location>
</feature>
<evidence type="ECO:0000256" key="4">
    <source>
        <dbReference type="ARBA" id="ARBA00038114"/>
    </source>
</evidence>
<dbReference type="PANTHER" id="PTHR13183:SF0">
    <property type="entry name" value="AXONEMAL DYNEIN LIGHT INTERMEDIATE POLYPEPTIDE 1"/>
    <property type="match status" value="1"/>
</dbReference>
<evidence type="ECO:0000313" key="8">
    <source>
        <dbReference type="Proteomes" id="UP000316759"/>
    </source>
</evidence>
<evidence type="ECO:0000256" key="2">
    <source>
        <dbReference type="ARBA" id="ARBA00023054"/>
    </source>
</evidence>
<keyword evidence="2 5" id="KW-0175">Coiled coil</keyword>
<keyword evidence="3" id="KW-0505">Motor protein</keyword>
<gene>
    <name evidence="7" type="ORF">FGIG_01417</name>
</gene>
<dbReference type="PANTHER" id="PTHR13183">
    <property type="entry name" value="AXONEMAL INNER ARM DYNEIN LIGHT CHAIN 28"/>
    <property type="match status" value="1"/>
</dbReference>
<proteinExistence type="inferred from homology"/>
<evidence type="ECO:0000256" key="3">
    <source>
        <dbReference type="ARBA" id="ARBA00023175"/>
    </source>
</evidence>
<dbReference type="Pfam" id="PF10211">
    <property type="entry name" value="Ax_dynein_light"/>
    <property type="match status" value="1"/>
</dbReference>
<protein>
    <submittedName>
        <fullName evidence="7">Dynein light intermediate chain axonemal</fullName>
    </submittedName>
</protein>
<comment type="caution">
    <text evidence="7">The sequence shown here is derived from an EMBL/GenBank/DDBJ whole genome shotgun (WGS) entry which is preliminary data.</text>
</comment>
<name>A0A504Y9X3_FASGI</name>
<dbReference type="Proteomes" id="UP000316759">
    <property type="component" value="Unassembled WGS sequence"/>
</dbReference>
<keyword evidence="1" id="KW-0243">Dynein</keyword>
<dbReference type="OrthoDB" id="273640at2759"/>
<keyword evidence="8" id="KW-1185">Reference proteome</keyword>
<dbReference type="GO" id="GO:0005930">
    <property type="term" value="C:axoneme"/>
    <property type="evidence" value="ECO:0007669"/>
    <property type="project" value="TreeGrafter"/>
</dbReference>
<dbReference type="InterPro" id="IPR019347">
    <property type="entry name" value="Axonemal_dynein_light_chain"/>
</dbReference>
<evidence type="ECO:0000256" key="6">
    <source>
        <dbReference type="SAM" id="MobiDB-lite"/>
    </source>
</evidence>